<keyword evidence="2" id="KW-1133">Transmembrane helix</keyword>
<proteinExistence type="predicted"/>
<gene>
    <name evidence="3" type="ORF">GCM10010260_18420</name>
</gene>
<sequence>MLNPERTDMTTTATTVAGRPLSDWTRDARHGTWHALLPARSGEPVRGALRVDRALLTPEGARERLAAAVLATAKLRLPGLLGTVDLVAEAGEVWLITARPPAPVLADVLHADGLGQDAGSAASVLNETAQTLLALHAAGFAHGCFGPHTVALAPDGVALLTEAALATVLGDTPAADTGPVDAGVAGTGPVEERVAGTRAADTRAWAALARTLATAWATADTPAADLLTRCAAAADTEGLAAARATLVSGRGCLPPDFLRRTALRAAVTRTSPAFPPPPTRSPADGAAGPVGPPLADHAAGPAAPPPDADRADGPALPAEHATVRARRVAAPAEPDAASAEQRTARARRVPASAGSDAASAERATALGRTPASAGSDAASAERATALGRTPASAGSDASSDEQVTVLGRTRRTPASAGSDAAPDPQATVLGRRHQGGPSAGPVGEGGGGGEILLRFGPGVPADATYTPAAPARTAPPGPRRRRRGRLGAVALAAIAALLLWLFLRPTPAPAVLAVRVHAPAKELRCGQTADLTGDITTDGTGGPVTYHWLRGAGHDTGELVSTARRGARTLRVHLRWTVRGPGRLHDTARLRVAHRPRPLEATATFTYACP</sequence>
<dbReference type="AlphaFoldDB" id="A0A918I858"/>
<keyword evidence="2" id="KW-0812">Transmembrane</keyword>
<feature type="compositionally biased region" description="Low complexity" evidence="1">
    <location>
        <begin position="328"/>
        <end position="340"/>
    </location>
</feature>
<feature type="compositionally biased region" description="Low complexity" evidence="1">
    <location>
        <begin position="413"/>
        <end position="426"/>
    </location>
</feature>
<feature type="compositionally biased region" description="Low complexity" evidence="1">
    <location>
        <begin position="281"/>
        <end position="301"/>
    </location>
</feature>
<name>A0A918I858_9ACTN</name>
<keyword evidence="2" id="KW-0472">Membrane</keyword>
<evidence type="ECO:0000313" key="3">
    <source>
        <dbReference type="EMBL" id="GGU85902.1"/>
    </source>
</evidence>
<organism evidence="3 4">
    <name type="scientific">Streptomyces filipinensis</name>
    <dbReference type="NCBI Taxonomy" id="66887"/>
    <lineage>
        <taxon>Bacteria</taxon>
        <taxon>Bacillati</taxon>
        <taxon>Actinomycetota</taxon>
        <taxon>Actinomycetes</taxon>
        <taxon>Kitasatosporales</taxon>
        <taxon>Streptomycetaceae</taxon>
        <taxon>Streptomyces</taxon>
    </lineage>
</organism>
<evidence type="ECO:0000313" key="4">
    <source>
        <dbReference type="Proteomes" id="UP000618795"/>
    </source>
</evidence>
<dbReference type="EMBL" id="BMTD01000003">
    <property type="protein sequence ID" value="GGU85902.1"/>
    <property type="molecule type" value="Genomic_DNA"/>
</dbReference>
<evidence type="ECO:0000256" key="1">
    <source>
        <dbReference type="SAM" id="MobiDB-lite"/>
    </source>
</evidence>
<feature type="compositionally biased region" description="Low complexity" evidence="1">
    <location>
        <begin position="451"/>
        <end position="474"/>
    </location>
</feature>
<dbReference type="Proteomes" id="UP000618795">
    <property type="component" value="Unassembled WGS sequence"/>
</dbReference>
<dbReference type="SUPFAM" id="SSF56112">
    <property type="entry name" value="Protein kinase-like (PK-like)"/>
    <property type="match status" value="1"/>
</dbReference>
<feature type="region of interest" description="Disordered" evidence="1">
    <location>
        <begin position="268"/>
        <end position="482"/>
    </location>
</feature>
<reference evidence="3" key="2">
    <citation type="submission" date="2020-09" db="EMBL/GenBank/DDBJ databases">
        <authorList>
            <person name="Sun Q."/>
            <person name="Ohkuma M."/>
        </authorList>
    </citation>
    <scope>NUCLEOTIDE SEQUENCE</scope>
    <source>
        <strain evidence="3">JCM 4369</strain>
    </source>
</reference>
<dbReference type="InterPro" id="IPR011009">
    <property type="entry name" value="Kinase-like_dom_sf"/>
</dbReference>
<keyword evidence="4" id="KW-1185">Reference proteome</keyword>
<reference evidence="3" key="1">
    <citation type="journal article" date="2014" name="Int. J. Syst. Evol. Microbiol.">
        <title>Complete genome sequence of Corynebacterium casei LMG S-19264T (=DSM 44701T), isolated from a smear-ripened cheese.</title>
        <authorList>
            <consortium name="US DOE Joint Genome Institute (JGI-PGF)"/>
            <person name="Walter F."/>
            <person name="Albersmeier A."/>
            <person name="Kalinowski J."/>
            <person name="Ruckert C."/>
        </authorList>
    </citation>
    <scope>NUCLEOTIDE SEQUENCE</scope>
    <source>
        <strain evidence="3">JCM 4369</strain>
    </source>
</reference>
<feature type="transmembrane region" description="Helical" evidence="2">
    <location>
        <begin position="486"/>
        <end position="503"/>
    </location>
</feature>
<comment type="caution">
    <text evidence="3">The sequence shown here is derived from an EMBL/GenBank/DDBJ whole genome shotgun (WGS) entry which is preliminary data.</text>
</comment>
<evidence type="ECO:0000256" key="2">
    <source>
        <dbReference type="SAM" id="Phobius"/>
    </source>
</evidence>
<protein>
    <submittedName>
        <fullName evidence="3">Uncharacterized protein</fullName>
    </submittedName>
</protein>
<accession>A0A918I858</accession>